<evidence type="ECO:0000313" key="2">
    <source>
        <dbReference type="Proteomes" id="UP000261174"/>
    </source>
</evidence>
<dbReference type="AlphaFoldDB" id="A0A3E1NSL4"/>
<sequence length="138" mass="16710">MQKYDLKKIISNYEVDAFEMVKKNELDLGEFLVLVLYDDKYFDKICEKLTSYHKHEIVTPVKDFTVPRAEYEGKSGLVKLEYNAIFKYYDHESEGEEDYYEDEEFKEVKTREETRYTNISFTMNPDLKQIIFWFPLFS</sequence>
<gene>
    <name evidence="1" type="ORF">DXN04_31725</name>
</gene>
<dbReference type="Proteomes" id="UP000261174">
    <property type="component" value="Unassembled WGS sequence"/>
</dbReference>
<keyword evidence="2" id="KW-1185">Reference proteome</keyword>
<protein>
    <submittedName>
        <fullName evidence="1">Uncharacterized protein</fullName>
    </submittedName>
</protein>
<organism evidence="1 2">
    <name type="scientific">Chitinophaga silvisoli</name>
    <dbReference type="NCBI Taxonomy" id="2291814"/>
    <lineage>
        <taxon>Bacteria</taxon>
        <taxon>Pseudomonadati</taxon>
        <taxon>Bacteroidota</taxon>
        <taxon>Chitinophagia</taxon>
        <taxon>Chitinophagales</taxon>
        <taxon>Chitinophagaceae</taxon>
        <taxon>Chitinophaga</taxon>
    </lineage>
</organism>
<reference evidence="1 2" key="1">
    <citation type="submission" date="2018-08" db="EMBL/GenBank/DDBJ databases">
        <title>Chitinophaga sp. K20C18050901, a novel bacterium isolated from forest soil.</title>
        <authorList>
            <person name="Wang C."/>
        </authorList>
    </citation>
    <scope>NUCLEOTIDE SEQUENCE [LARGE SCALE GENOMIC DNA]</scope>
    <source>
        <strain evidence="1 2">K20C18050901</strain>
    </source>
</reference>
<dbReference type="EMBL" id="QTJV01000018">
    <property type="protein sequence ID" value="RFM30903.1"/>
    <property type="molecule type" value="Genomic_DNA"/>
</dbReference>
<accession>A0A3E1NSL4</accession>
<comment type="caution">
    <text evidence="1">The sequence shown here is derived from an EMBL/GenBank/DDBJ whole genome shotgun (WGS) entry which is preliminary data.</text>
</comment>
<dbReference type="OrthoDB" id="673131at2"/>
<name>A0A3E1NSL4_9BACT</name>
<proteinExistence type="predicted"/>
<evidence type="ECO:0000313" key="1">
    <source>
        <dbReference type="EMBL" id="RFM30903.1"/>
    </source>
</evidence>
<dbReference type="RefSeq" id="WP_116857448.1">
    <property type="nucleotide sequence ID" value="NZ_QTJV01000018.1"/>
</dbReference>